<keyword evidence="1" id="KW-0805">Transcription regulation</keyword>
<dbReference type="InterPro" id="IPR013325">
    <property type="entry name" value="RNA_pol_sigma_r2"/>
</dbReference>
<dbReference type="EMBL" id="CP023701">
    <property type="protein sequence ID" value="QEU82016.1"/>
    <property type="molecule type" value="Genomic_DNA"/>
</dbReference>
<dbReference type="InterPro" id="IPR014284">
    <property type="entry name" value="RNA_pol_sigma-70_dom"/>
</dbReference>
<dbReference type="Gene3D" id="1.20.120.1810">
    <property type="match status" value="1"/>
</dbReference>
<feature type="compositionally biased region" description="Basic and acidic residues" evidence="5">
    <location>
        <begin position="1"/>
        <end position="17"/>
    </location>
</feature>
<organism evidence="7 8">
    <name type="scientific">Streptomyces subrutilus</name>
    <dbReference type="NCBI Taxonomy" id="36818"/>
    <lineage>
        <taxon>Bacteria</taxon>
        <taxon>Bacillati</taxon>
        <taxon>Actinomycetota</taxon>
        <taxon>Actinomycetes</taxon>
        <taxon>Kitasatosporales</taxon>
        <taxon>Streptomycetaceae</taxon>
        <taxon>Streptomyces</taxon>
    </lineage>
</organism>
<keyword evidence="4" id="KW-0804">Transcription</keyword>
<evidence type="ECO:0000313" key="8">
    <source>
        <dbReference type="Proteomes" id="UP000326831"/>
    </source>
</evidence>
<dbReference type="PANTHER" id="PTHR30385:SF4">
    <property type="entry name" value="RNA POLYMERASE SIGMA-E FACTOR"/>
    <property type="match status" value="1"/>
</dbReference>
<dbReference type="PRINTS" id="PR00046">
    <property type="entry name" value="SIGMA70FCT"/>
</dbReference>
<dbReference type="Pfam" id="PF04545">
    <property type="entry name" value="Sigma70_r4"/>
    <property type="match status" value="1"/>
</dbReference>
<feature type="domain" description="RNA polymerase sigma-70" evidence="6">
    <location>
        <begin position="130"/>
        <end position="143"/>
    </location>
</feature>
<feature type="compositionally biased region" description="Low complexity" evidence="5">
    <location>
        <begin position="22"/>
        <end position="38"/>
    </location>
</feature>
<evidence type="ECO:0000256" key="1">
    <source>
        <dbReference type="ARBA" id="ARBA00023015"/>
    </source>
</evidence>
<gene>
    <name evidence="7" type="ORF">CP968_30435</name>
</gene>
<dbReference type="AlphaFoldDB" id="A0A5P2URR1"/>
<name>A0A5P2URR1_9ACTN</name>
<dbReference type="Gene3D" id="1.10.10.10">
    <property type="entry name" value="Winged helix-like DNA-binding domain superfamily/Winged helix DNA-binding domain"/>
    <property type="match status" value="2"/>
</dbReference>
<dbReference type="NCBIfam" id="TIGR02937">
    <property type="entry name" value="sigma70-ECF"/>
    <property type="match status" value="1"/>
</dbReference>
<keyword evidence="8" id="KW-1185">Reference proteome</keyword>
<evidence type="ECO:0000256" key="3">
    <source>
        <dbReference type="ARBA" id="ARBA00023125"/>
    </source>
</evidence>
<dbReference type="NCBIfam" id="TIGR02980">
    <property type="entry name" value="SigBFG"/>
    <property type="match status" value="1"/>
</dbReference>
<dbReference type="GO" id="GO:0006352">
    <property type="term" value="P:DNA-templated transcription initiation"/>
    <property type="evidence" value="ECO:0007669"/>
    <property type="project" value="InterPro"/>
</dbReference>
<proteinExistence type="predicted"/>
<dbReference type="PANTHER" id="PTHR30385">
    <property type="entry name" value="SIGMA FACTOR F FLAGELLAR"/>
    <property type="match status" value="1"/>
</dbReference>
<dbReference type="InterPro" id="IPR036388">
    <property type="entry name" value="WH-like_DNA-bd_sf"/>
</dbReference>
<dbReference type="SUPFAM" id="SSF88659">
    <property type="entry name" value="Sigma3 and sigma4 domains of RNA polymerase sigma factors"/>
    <property type="match status" value="2"/>
</dbReference>
<evidence type="ECO:0000259" key="6">
    <source>
        <dbReference type="PROSITE" id="PS00715"/>
    </source>
</evidence>
<evidence type="ECO:0000256" key="4">
    <source>
        <dbReference type="ARBA" id="ARBA00023163"/>
    </source>
</evidence>
<sequence length="331" mass="35853">MRSSRREGSGSRPKTKEGAVVPGSSAAAEARTARPAGKARPEAGVPHAPGPASGSDAGLPVVADPQRVSPLDAKQLSKVFFTRLRTLEEGTPQHQYVRNTLIEMNMSLVHFATRGFRSRTGSGAGAEMEDVVQAGTIGLIKAIDRFEPDRGVEFSSLALPFITGEVKRHFRDTTWAVRVPRRLQELRLDLAKARDALAATSGRAPTVRELAGHMGLAEEAVIEGLVAANGYASESLDAPLPAEERGGRAQSPYRQPVAEETARAIELFEDLHTLGPLLERLSDRDREILHLRFERELTQAEIGAELGISQMQVSRILARVLARLRTALLAP</sequence>
<keyword evidence="2" id="KW-0731">Sigma factor</keyword>
<dbReference type="PROSITE" id="PS00715">
    <property type="entry name" value="SIGMA70_1"/>
    <property type="match status" value="1"/>
</dbReference>
<dbReference type="InterPro" id="IPR013324">
    <property type="entry name" value="RNA_pol_sigma_r3/r4-like"/>
</dbReference>
<reference evidence="7 8" key="1">
    <citation type="submission" date="2017-09" db="EMBL/GenBank/DDBJ databases">
        <authorList>
            <person name="Lee N."/>
            <person name="Cho B.-K."/>
        </authorList>
    </citation>
    <scope>NUCLEOTIDE SEQUENCE [LARGE SCALE GENOMIC DNA]</scope>
    <source>
        <strain evidence="7 8">ATCC 27467</strain>
    </source>
</reference>
<dbReference type="GO" id="GO:0016987">
    <property type="term" value="F:sigma factor activity"/>
    <property type="evidence" value="ECO:0007669"/>
    <property type="project" value="UniProtKB-KW"/>
</dbReference>
<dbReference type="Pfam" id="PF04539">
    <property type="entry name" value="Sigma70_r3"/>
    <property type="match status" value="1"/>
</dbReference>
<accession>A0A5P2URR1</accession>
<evidence type="ECO:0000256" key="2">
    <source>
        <dbReference type="ARBA" id="ARBA00023082"/>
    </source>
</evidence>
<evidence type="ECO:0000256" key="5">
    <source>
        <dbReference type="SAM" id="MobiDB-lite"/>
    </source>
</evidence>
<dbReference type="InterPro" id="IPR007630">
    <property type="entry name" value="RNA_pol_sigma70_r4"/>
</dbReference>
<dbReference type="InterPro" id="IPR007624">
    <property type="entry name" value="RNA_pol_sigma70_r3"/>
</dbReference>
<dbReference type="OrthoDB" id="9804285at2"/>
<evidence type="ECO:0000313" key="7">
    <source>
        <dbReference type="EMBL" id="QEU82016.1"/>
    </source>
</evidence>
<dbReference type="InterPro" id="IPR014322">
    <property type="entry name" value="RNA_pol_sigma-B/F/G"/>
</dbReference>
<dbReference type="InterPro" id="IPR000943">
    <property type="entry name" value="RNA_pol_sigma70"/>
</dbReference>
<dbReference type="GO" id="GO:0003677">
    <property type="term" value="F:DNA binding"/>
    <property type="evidence" value="ECO:0007669"/>
    <property type="project" value="UniProtKB-KW"/>
</dbReference>
<dbReference type="CDD" id="cd06171">
    <property type="entry name" value="Sigma70_r4"/>
    <property type="match status" value="1"/>
</dbReference>
<dbReference type="Pfam" id="PF04542">
    <property type="entry name" value="Sigma70_r2"/>
    <property type="match status" value="1"/>
</dbReference>
<feature type="region of interest" description="Disordered" evidence="5">
    <location>
        <begin position="1"/>
        <end position="63"/>
    </location>
</feature>
<dbReference type="Proteomes" id="UP000326831">
    <property type="component" value="Chromosome"/>
</dbReference>
<keyword evidence="3" id="KW-0238">DNA-binding</keyword>
<dbReference type="KEGG" id="ssub:CP968_30435"/>
<protein>
    <submittedName>
        <fullName evidence="7">SigB/SigF/SigG family RNA polymerase sigma factor</fullName>
    </submittedName>
</protein>
<dbReference type="InterPro" id="IPR007627">
    <property type="entry name" value="RNA_pol_sigma70_r2"/>
</dbReference>
<dbReference type="SUPFAM" id="SSF88946">
    <property type="entry name" value="Sigma2 domain of RNA polymerase sigma factors"/>
    <property type="match status" value="1"/>
</dbReference>